<comment type="caution">
    <text evidence="2">The sequence shown here is derived from an EMBL/GenBank/DDBJ whole genome shotgun (WGS) entry which is preliminary data.</text>
</comment>
<organism evidence="2 3">
    <name type="scientific">Streptomyces amakusaensis</name>
    <dbReference type="NCBI Taxonomy" id="67271"/>
    <lineage>
        <taxon>Bacteria</taxon>
        <taxon>Bacillati</taxon>
        <taxon>Actinomycetota</taxon>
        <taxon>Actinomycetes</taxon>
        <taxon>Kitasatosporales</taxon>
        <taxon>Streptomycetaceae</taxon>
        <taxon>Streptomyces</taxon>
    </lineage>
</organism>
<feature type="domain" description="DUF4440" evidence="1">
    <location>
        <begin position="31"/>
        <end position="136"/>
    </location>
</feature>
<dbReference type="Proteomes" id="UP001596160">
    <property type="component" value="Unassembled WGS sequence"/>
</dbReference>
<dbReference type="Gene3D" id="3.10.450.50">
    <property type="match status" value="1"/>
</dbReference>
<dbReference type="EMBL" id="JBHSKP010000001">
    <property type="protein sequence ID" value="MFC5150201.1"/>
    <property type="molecule type" value="Genomic_DNA"/>
</dbReference>
<evidence type="ECO:0000313" key="2">
    <source>
        <dbReference type="EMBL" id="MFC5150201.1"/>
    </source>
</evidence>
<dbReference type="InterPro" id="IPR011944">
    <property type="entry name" value="Steroid_delta5-4_isomerase"/>
</dbReference>
<keyword evidence="3" id="KW-1185">Reference proteome</keyword>
<reference evidence="3" key="1">
    <citation type="journal article" date="2019" name="Int. J. Syst. Evol. Microbiol.">
        <title>The Global Catalogue of Microorganisms (GCM) 10K type strain sequencing project: providing services to taxonomists for standard genome sequencing and annotation.</title>
        <authorList>
            <consortium name="The Broad Institute Genomics Platform"/>
            <consortium name="The Broad Institute Genome Sequencing Center for Infectious Disease"/>
            <person name="Wu L."/>
            <person name="Ma J."/>
        </authorList>
    </citation>
    <scope>NUCLEOTIDE SEQUENCE [LARGE SCALE GENOMIC DNA]</scope>
    <source>
        <strain evidence="3">PCU 266</strain>
    </source>
</reference>
<dbReference type="Pfam" id="PF14534">
    <property type="entry name" value="DUF4440"/>
    <property type="match status" value="1"/>
</dbReference>
<dbReference type="SUPFAM" id="SSF54427">
    <property type="entry name" value="NTF2-like"/>
    <property type="match status" value="1"/>
</dbReference>
<protein>
    <submittedName>
        <fullName evidence="2">SgcJ/EcaC family oxidoreductase</fullName>
    </submittedName>
</protein>
<sequence>MSASTSDSTGTGTETGTDTDIAAIAGVPGRIVAAWADNDADAFAEVFAEDSTLILPGDVFLRGREEVRAFMTRAYQGPFKGTRVFGEPLSLRRLAPDVAMVITKGGVLAPGDTEVAPERAIRAGWLLTRHDGEWLITAYQNTPIGTA</sequence>
<name>A0ABW0ABM9_9ACTN</name>
<dbReference type="InterPro" id="IPR027843">
    <property type="entry name" value="DUF4440"/>
</dbReference>
<proteinExistence type="predicted"/>
<accession>A0ABW0ABM9</accession>
<dbReference type="NCBIfam" id="TIGR02246">
    <property type="entry name" value="SgcJ/EcaC family oxidoreductase"/>
    <property type="match status" value="1"/>
</dbReference>
<dbReference type="RefSeq" id="WP_344472660.1">
    <property type="nucleotide sequence ID" value="NZ_BAAASB010000002.1"/>
</dbReference>
<evidence type="ECO:0000259" key="1">
    <source>
        <dbReference type="Pfam" id="PF14534"/>
    </source>
</evidence>
<evidence type="ECO:0000313" key="3">
    <source>
        <dbReference type="Proteomes" id="UP001596160"/>
    </source>
</evidence>
<gene>
    <name evidence="2" type="ORF">ACFPRH_00470</name>
</gene>
<dbReference type="InterPro" id="IPR032710">
    <property type="entry name" value="NTF2-like_dom_sf"/>
</dbReference>